<dbReference type="AlphaFoldDB" id="A0A6M4H075"/>
<dbReference type="PIRSF" id="PIRSF017082">
    <property type="entry name" value="YflP"/>
    <property type="match status" value="1"/>
</dbReference>
<evidence type="ECO:0000313" key="4">
    <source>
        <dbReference type="Proteomes" id="UP000501534"/>
    </source>
</evidence>
<name>A0A6M4H075_9PROT</name>
<proteinExistence type="inferred from homology"/>
<dbReference type="PANTHER" id="PTHR42928">
    <property type="entry name" value="TRICARBOXYLATE-BINDING PROTEIN"/>
    <property type="match status" value="1"/>
</dbReference>
<dbReference type="RefSeq" id="WP_171092380.1">
    <property type="nucleotide sequence ID" value="NZ_CP053069.1"/>
</dbReference>
<protein>
    <recommendedName>
        <fullName evidence="5">Tripartite-type tricarboxylate transporter receptor subunit TctC</fullName>
    </recommendedName>
</protein>
<feature type="chain" id="PRO_5026731839" description="Tripartite-type tricarboxylate transporter receptor subunit TctC" evidence="2">
    <location>
        <begin position="21"/>
        <end position="322"/>
    </location>
</feature>
<dbReference type="Gene3D" id="3.40.190.150">
    <property type="entry name" value="Bordetella uptake gene, domain 1"/>
    <property type="match status" value="1"/>
</dbReference>
<evidence type="ECO:0008006" key="5">
    <source>
        <dbReference type="Google" id="ProtNLM"/>
    </source>
</evidence>
<dbReference type="CDD" id="cd13578">
    <property type="entry name" value="PBP2_Bug27"/>
    <property type="match status" value="1"/>
</dbReference>
<evidence type="ECO:0000256" key="2">
    <source>
        <dbReference type="SAM" id="SignalP"/>
    </source>
</evidence>
<organism evidence="3 4">
    <name type="scientific">Usitatibacter rugosus</name>
    <dbReference type="NCBI Taxonomy" id="2732067"/>
    <lineage>
        <taxon>Bacteria</taxon>
        <taxon>Pseudomonadati</taxon>
        <taxon>Pseudomonadota</taxon>
        <taxon>Betaproteobacteria</taxon>
        <taxon>Nitrosomonadales</taxon>
        <taxon>Usitatibacteraceae</taxon>
        <taxon>Usitatibacter</taxon>
    </lineage>
</organism>
<dbReference type="EMBL" id="CP053069">
    <property type="protein sequence ID" value="QJR11217.1"/>
    <property type="molecule type" value="Genomic_DNA"/>
</dbReference>
<evidence type="ECO:0000313" key="3">
    <source>
        <dbReference type="EMBL" id="QJR11217.1"/>
    </source>
</evidence>
<keyword evidence="2" id="KW-0732">Signal</keyword>
<dbReference type="Gene3D" id="3.40.190.10">
    <property type="entry name" value="Periplasmic binding protein-like II"/>
    <property type="match status" value="1"/>
</dbReference>
<gene>
    <name evidence="3" type="ORF">DSM104443_02290</name>
</gene>
<keyword evidence="4" id="KW-1185">Reference proteome</keyword>
<reference evidence="3 4" key="1">
    <citation type="submission" date="2020-04" db="EMBL/GenBank/DDBJ databases">
        <title>Usitatibacter rugosus gen. nov., sp. nov. and Usitatibacter palustris sp. nov., novel members of Usitatibacteraceae fam. nov. within the order Nitrosomonadales isolated from soil.</title>
        <authorList>
            <person name="Huber K.J."/>
            <person name="Neumann-Schaal M."/>
            <person name="Geppert A."/>
            <person name="Luckner M."/>
            <person name="Wanner G."/>
            <person name="Overmann J."/>
        </authorList>
    </citation>
    <scope>NUCLEOTIDE SEQUENCE [LARGE SCALE GENOMIC DNA]</scope>
    <source>
        <strain evidence="3 4">0125_3</strain>
    </source>
</reference>
<dbReference type="PANTHER" id="PTHR42928:SF5">
    <property type="entry name" value="BLR1237 PROTEIN"/>
    <property type="match status" value="1"/>
</dbReference>
<evidence type="ECO:0000256" key="1">
    <source>
        <dbReference type="ARBA" id="ARBA00006987"/>
    </source>
</evidence>
<dbReference type="Pfam" id="PF03401">
    <property type="entry name" value="TctC"/>
    <property type="match status" value="1"/>
</dbReference>
<dbReference type="InterPro" id="IPR005064">
    <property type="entry name" value="BUG"/>
</dbReference>
<comment type="similarity">
    <text evidence="1">Belongs to the UPF0065 (bug) family.</text>
</comment>
<feature type="signal peptide" evidence="2">
    <location>
        <begin position="1"/>
        <end position="20"/>
    </location>
</feature>
<dbReference type="InterPro" id="IPR042100">
    <property type="entry name" value="Bug_dom1"/>
</dbReference>
<dbReference type="SUPFAM" id="SSF53850">
    <property type="entry name" value="Periplasmic binding protein-like II"/>
    <property type="match status" value="1"/>
</dbReference>
<dbReference type="Proteomes" id="UP000501534">
    <property type="component" value="Chromosome"/>
</dbReference>
<sequence>MRFHTLFAAALLVGSTVAMSADDDYPVRPVKIVVPFAPGGSTDVVARILADKLGTELKQTFVVDNRAGASGNIGADAVAKAAPDGYTLLMGTTGVLSINAHLFKELSYSPARDFAPVSYTSLITNVLVVNPAVPVKTVQELIAAAKAKPGSLTFASSGSGSSTHLTGELFKAMAGVDVLHVPYKGSSQALVDVISGQVTMLFDNAPSSIPFIQQGKLRALGVTSKTRMPNLPDVPTIAESGVEGYESLSWSGIVAPAATPKPIIAKLNAAIDKILKSDEVRQKFAALGVDPVGGPPEAFAAHIRAESDKWGKLIRSANITVN</sequence>
<dbReference type="KEGG" id="uru:DSM104443_02290"/>
<accession>A0A6M4H075</accession>